<dbReference type="AlphaFoldDB" id="A0A3N4UR20"/>
<dbReference type="RefSeq" id="WP_123794046.1">
    <property type="nucleotide sequence ID" value="NZ_RKQK01000005.1"/>
</dbReference>
<dbReference type="Proteomes" id="UP000269689">
    <property type="component" value="Unassembled WGS sequence"/>
</dbReference>
<keyword evidence="3" id="KW-1185">Reference proteome</keyword>
<dbReference type="OrthoDB" id="7872232at2"/>
<proteinExistence type="predicted"/>
<evidence type="ECO:0000313" key="3">
    <source>
        <dbReference type="Proteomes" id="UP000269689"/>
    </source>
</evidence>
<reference evidence="2 3" key="1">
    <citation type="submission" date="2018-11" db="EMBL/GenBank/DDBJ databases">
        <title>Genomic Encyclopedia of Type Strains, Phase IV (KMG-IV): sequencing the most valuable type-strain genomes for metagenomic binning, comparative biology and taxonomic classification.</title>
        <authorList>
            <person name="Goeker M."/>
        </authorList>
    </citation>
    <scope>NUCLEOTIDE SEQUENCE [LARGE SCALE GENOMIC DNA]</scope>
    <source>
        <strain evidence="2 3">DSM 104731</strain>
    </source>
</reference>
<feature type="region of interest" description="Disordered" evidence="1">
    <location>
        <begin position="17"/>
        <end position="70"/>
    </location>
</feature>
<comment type="caution">
    <text evidence="2">The sequence shown here is derived from an EMBL/GenBank/DDBJ whole genome shotgun (WGS) entry which is preliminary data.</text>
</comment>
<evidence type="ECO:0000313" key="2">
    <source>
        <dbReference type="EMBL" id="RPE63134.1"/>
    </source>
</evidence>
<gene>
    <name evidence="2" type="ORF">EDD53_2731</name>
</gene>
<organism evidence="2 3">
    <name type="scientific">Pacificibacter maritimus</name>
    <dbReference type="NCBI Taxonomy" id="762213"/>
    <lineage>
        <taxon>Bacteria</taxon>
        <taxon>Pseudomonadati</taxon>
        <taxon>Pseudomonadota</taxon>
        <taxon>Alphaproteobacteria</taxon>
        <taxon>Rhodobacterales</taxon>
        <taxon>Roseobacteraceae</taxon>
        <taxon>Pacificibacter</taxon>
    </lineage>
</organism>
<dbReference type="EMBL" id="RKQK01000005">
    <property type="protein sequence ID" value="RPE63134.1"/>
    <property type="molecule type" value="Genomic_DNA"/>
</dbReference>
<protein>
    <submittedName>
        <fullName evidence="2">Uncharacterized protein</fullName>
    </submittedName>
</protein>
<feature type="compositionally biased region" description="Polar residues" evidence="1">
    <location>
        <begin position="30"/>
        <end position="39"/>
    </location>
</feature>
<accession>A0A3N4UR20</accession>
<sequence length="100" mass="10898">MNDFIAKARQNRLRALSSHTNGSDMFFPDSATNSASRSSQRIDARMTKPMFVRSQTSHTGAGADVPRADAGAHHGDHLACNDTFILTEEHAISNVLRMVA</sequence>
<name>A0A3N4UR20_9RHOB</name>
<evidence type="ECO:0000256" key="1">
    <source>
        <dbReference type="SAM" id="MobiDB-lite"/>
    </source>
</evidence>